<dbReference type="AlphaFoldDB" id="A0A818MUJ2"/>
<dbReference type="Proteomes" id="UP000663838">
    <property type="component" value="Unassembled WGS sequence"/>
</dbReference>
<evidence type="ECO:0000313" key="3">
    <source>
        <dbReference type="Proteomes" id="UP000663865"/>
    </source>
</evidence>
<dbReference type="EMBL" id="CAJNYV010003655">
    <property type="protein sequence ID" value="CAF3594912.1"/>
    <property type="molecule type" value="Genomic_DNA"/>
</dbReference>
<dbReference type="EMBL" id="CAJOBS010001171">
    <property type="protein sequence ID" value="CAF4697442.1"/>
    <property type="molecule type" value="Genomic_DNA"/>
</dbReference>
<sequence length="851" mass="98582">MNENNRLYDLSVLPDDVFTYCGDKFFQLVLTLVGSDIVEILKIQSINSTQSFINTKNALSIFQLNIPELSLIKERSCFKLSNGDFVTKIGIENGLKYLTSIIKLKQNEQQARMVGNTNIENRLYDLINRNPLLKSLFSWYDQQQQQEEDNGIDQRTFLSSLIDNITNNLSKSKNQYRYNDCVKRFAVCLYILGGKLTYEFIRLNIVGALPSLTTLYGIISDTNLKIIEGQFRFDELKHHSDLLNTKFGFVSEDCTGVVQKITYNERTNSFVGFSAPLTNGIPYVNHFQTDSFEQLKTWFSTVNKASLLNVHMFQPIPSNHLKSSSPFVLAAYGVNNQCTSIDILKRWSYIYDECCKKQIRVIGFSTDADAKYLSAMRLTSGFFANLTNIKLHENDDAFKINIPPHWTWFFLRSQQLFLFFQDATHVATKWRNRLLASTAHLVLGQQPITMQHLQNIIDNGYNKLDHGLVYTDLNPKDKQNYTSCEKIASEDVLNILKHNRDTQATYVYLRLLKHIIIAYVERSTNIKDRLHSAWTVVFTCSLWKLWIKHNIFTRSNSTKKDETKKSKDKYFLTIPVYYSIEINAHNLLYLTLLVKQRQLPPNALNIVLFSSQPCESMFRNSRALSGAFSTRVNFTVNDFLQRAEKLSVLEQIKCYEETNNDSRLLFPIHHKHKKNNDSTTYQSISDIDKLNIENVVLSAYKTAEELVENLNIFHLLKQHNIYQLNDVSKHVYDDLRSTCRINDHSMFDSNDEVEFNSEDHLLFHNDSIEDTDVNIVDDDSDNGLFTTKTTFSGIRLFGSVSDDSMNSYFKINLNNDVKYIHKQTASWLLTEKNNHLSVDRLNRVMEMNRQT</sequence>
<dbReference type="Proteomes" id="UP000663865">
    <property type="component" value="Unassembled WGS sequence"/>
</dbReference>
<name>A0A818MUJ2_9BILA</name>
<organism evidence="1 3">
    <name type="scientific">Rotaria socialis</name>
    <dbReference type="NCBI Taxonomy" id="392032"/>
    <lineage>
        <taxon>Eukaryota</taxon>
        <taxon>Metazoa</taxon>
        <taxon>Spiralia</taxon>
        <taxon>Gnathifera</taxon>
        <taxon>Rotifera</taxon>
        <taxon>Eurotatoria</taxon>
        <taxon>Bdelloidea</taxon>
        <taxon>Philodinida</taxon>
        <taxon>Philodinidae</taxon>
        <taxon>Rotaria</taxon>
    </lineage>
</organism>
<protein>
    <submittedName>
        <fullName evidence="1">Uncharacterized protein</fullName>
    </submittedName>
</protein>
<proteinExistence type="predicted"/>
<comment type="caution">
    <text evidence="1">The sequence shown here is derived from an EMBL/GenBank/DDBJ whole genome shotgun (WGS) entry which is preliminary data.</text>
</comment>
<accession>A0A818MUJ2</accession>
<reference evidence="1" key="1">
    <citation type="submission" date="2021-02" db="EMBL/GenBank/DDBJ databases">
        <authorList>
            <person name="Nowell W R."/>
        </authorList>
    </citation>
    <scope>NUCLEOTIDE SEQUENCE</scope>
</reference>
<gene>
    <name evidence="1" type="ORF">KIK155_LOCUS20626</name>
    <name evidence="2" type="ORF">TOA249_LOCUS16835</name>
</gene>
<evidence type="ECO:0000313" key="1">
    <source>
        <dbReference type="EMBL" id="CAF3594912.1"/>
    </source>
</evidence>
<evidence type="ECO:0000313" key="2">
    <source>
        <dbReference type="EMBL" id="CAF4697442.1"/>
    </source>
</evidence>